<feature type="transmembrane region" description="Helical" evidence="5">
    <location>
        <begin position="92"/>
        <end position="109"/>
    </location>
</feature>
<accession>A0ABY5S2K3</accession>
<dbReference type="InterPro" id="IPR052951">
    <property type="entry name" value="Tellurite_res_ion_channel"/>
</dbReference>
<name>A0ABY5S2K3_9HYPH</name>
<keyword evidence="2 5" id="KW-0812">Transmembrane</keyword>
<keyword evidence="6" id="KW-0614">Plasmid</keyword>
<comment type="subcellular location">
    <subcellularLocation>
        <location evidence="1">Membrane</location>
        <topology evidence="1">Multi-pass membrane protein</topology>
    </subcellularLocation>
</comment>
<keyword evidence="7" id="KW-1185">Reference proteome</keyword>
<dbReference type="InterPro" id="IPR004695">
    <property type="entry name" value="SLAC1/Mae1/Ssu1/TehA"/>
</dbReference>
<feature type="transmembrane region" description="Helical" evidence="5">
    <location>
        <begin position="178"/>
        <end position="196"/>
    </location>
</feature>
<dbReference type="RefSeq" id="WP_173949652.1">
    <property type="nucleotide sequence ID" value="NZ_CP102847.1"/>
</dbReference>
<evidence type="ECO:0000256" key="3">
    <source>
        <dbReference type="ARBA" id="ARBA00022989"/>
    </source>
</evidence>
<evidence type="ECO:0000256" key="1">
    <source>
        <dbReference type="ARBA" id="ARBA00004141"/>
    </source>
</evidence>
<evidence type="ECO:0000256" key="4">
    <source>
        <dbReference type="ARBA" id="ARBA00023136"/>
    </source>
</evidence>
<evidence type="ECO:0000256" key="2">
    <source>
        <dbReference type="ARBA" id="ARBA00022692"/>
    </source>
</evidence>
<feature type="transmembrane region" description="Helical" evidence="5">
    <location>
        <begin position="268"/>
        <end position="286"/>
    </location>
</feature>
<sequence>MQDSRQHDGLRPTGLPSPPVVPATFFGMVLGLGGLGNGWRTAARVWDAPALPGEALSLAAGSVWFFWIVLYGWKWAMSREEALAELRHPIQAFFIALVPVATMIAATAVSPYIPAIAWAMFVLGITCQIGFSTWVVGELWQGGRHTDATTPTLYMPTVGGSFVSAIACGSFGHPEAGLLFFGAGFLSLVVLESIVLHRLMIHTLPVSLRATMGLHLATPAVGSVAYLAVTNGPPDRFGQMLFGYALLQALVMLRLVPWLRQQPFSPAAWAYTFGVSALPLAALRFVERGQTGPIPLLAIPLFIGANLIIGWVALQTVRLAFMGKLLPRR</sequence>
<dbReference type="PANTHER" id="PTHR37955">
    <property type="entry name" value="TELLURITE RESISTANCE PROTEIN TEHA"/>
    <property type="match status" value="1"/>
</dbReference>
<feature type="transmembrane region" description="Helical" evidence="5">
    <location>
        <begin position="241"/>
        <end position="259"/>
    </location>
</feature>
<protein>
    <submittedName>
        <fullName evidence="6">Dicarboxylate transporter/tellurite-resistance protein TehA</fullName>
    </submittedName>
</protein>
<feature type="transmembrane region" description="Helical" evidence="5">
    <location>
        <begin position="298"/>
        <end position="321"/>
    </location>
</feature>
<dbReference type="PANTHER" id="PTHR37955:SF1">
    <property type="entry name" value="DEP DOMAIN-CONTAINING PROTEIN"/>
    <property type="match status" value="1"/>
</dbReference>
<dbReference type="Gene3D" id="1.50.10.150">
    <property type="entry name" value="Voltage-dependent anion channel"/>
    <property type="match status" value="1"/>
</dbReference>
<keyword evidence="3 5" id="KW-1133">Transmembrane helix</keyword>
<feature type="transmembrane region" description="Helical" evidence="5">
    <location>
        <begin position="208"/>
        <end position="229"/>
    </location>
</feature>
<evidence type="ECO:0000313" key="7">
    <source>
        <dbReference type="Proteomes" id="UP001017257"/>
    </source>
</evidence>
<dbReference type="EMBL" id="CP102847">
    <property type="protein sequence ID" value="UVF22729.1"/>
    <property type="molecule type" value="Genomic_DNA"/>
</dbReference>
<feature type="transmembrane region" description="Helical" evidence="5">
    <location>
        <begin position="20"/>
        <end position="39"/>
    </location>
</feature>
<gene>
    <name evidence="6" type="primary">tehA</name>
    <name evidence="6" type="ORF">HPT29_027275</name>
</gene>
<proteinExistence type="predicted"/>
<geneLocation type="plasmid" evidence="6 7">
    <name>pR24_2</name>
</geneLocation>
<feature type="transmembrane region" description="Helical" evidence="5">
    <location>
        <begin position="51"/>
        <end position="71"/>
    </location>
</feature>
<feature type="transmembrane region" description="Helical" evidence="5">
    <location>
        <begin position="152"/>
        <end position="172"/>
    </location>
</feature>
<dbReference type="InterPro" id="IPR038665">
    <property type="entry name" value="Voltage-dep_anion_channel_sf"/>
</dbReference>
<reference evidence="6" key="1">
    <citation type="submission" date="2022-08" db="EMBL/GenBank/DDBJ databases">
        <title>Microvirga terrae sp. nov., isolated from soil.</title>
        <authorList>
            <person name="Kim K.H."/>
            <person name="Seo Y.L."/>
            <person name="Kim J.M."/>
            <person name="Lee J.K."/>
            <person name="Han D.M."/>
            <person name="Jeon C.O."/>
        </authorList>
    </citation>
    <scope>NUCLEOTIDE SEQUENCE</scope>
    <source>
        <strain evidence="6">R24</strain>
        <plasmid evidence="6">pR24_2</plasmid>
    </source>
</reference>
<keyword evidence="4 5" id="KW-0472">Membrane</keyword>
<evidence type="ECO:0000256" key="5">
    <source>
        <dbReference type="SAM" id="Phobius"/>
    </source>
</evidence>
<dbReference type="Pfam" id="PF03595">
    <property type="entry name" value="SLAC1"/>
    <property type="match status" value="1"/>
</dbReference>
<dbReference type="Proteomes" id="UP001017257">
    <property type="component" value="Plasmid pR24_2"/>
</dbReference>
<feature type="transmembrane region" description="Helical" evidence="5">
    <location>
        <begin position="115"/>
        <end position="140"/>
    </location>
</feature>
<dbReference type="NCBIfam" id="NF008032">
    <property type="entry name" value="PRK10764.1"/>
    <property type="match status" value="1"/>
</dbReference>
<evidence type="ECO:0000313" key="6">
    <source>
        <dbReference type="EMBL" id="UVF22729.1"/>
    </source>
</evidence>
<organism evidence="6 7">
    <name type="scientific">Microvirga terrae</name>
    <dbReference type="NCBI Taxonomy" id="2740529"/>
    <lineage>
        <taxon>Bacteria</taxon>
        <taxon>Pseudomonadati</taxon>
        <taxon>Pseudomonadota</taxon>
        <taxon>Alphaproteobacteria</taxon>
        <taxon>Hyphomicrobiales</taxon>
        <taxon>Methylobacteriaceae</taxon>
        <taxon>Microvirga</taxon>
    </lineage>
</organism>